<evidence type="ECO:0000256" key="1">
    <source>
        <dbReference type="SAM" id="SignalP"/>
    </source>
</evidence>
<evidence type="ECO:0000313" key="3">
    <source>
        <dbReference type="Proteomes" id="UP000239366"/>
    </source>
</evidence>
<name>A0A2S7T9E8_9FLAO</name>
<dbReference type="AlphaFoldDB" id="A0A2S7T9E8"/>
<keyword evidence="3" id="KW-1185">Reference proteome</keyword>
<proteinExistence type="predicted"/>
<feature type="chain" id="PRO_5015677882" evidence="1">
    <location>
        <begin position="22"/>
        <end position="300"/>
    </location>
</feature>
<organism evidence="2 3">
    <name type="scientific">Aureicoccus marinus</name>
    <dbReference type="NCBI Taxonomy" id="754435"/>
    <lineage>
        <taxon>Bacteria</taxon>
        <taxon>Pseudomonadati</taxon>
        <taxon>Bacteroidota</taxon>
        <taxon>Flavobacteriia</taxon>
        <taxon>Flavobacteriales</taxon>
        <taxon>Flavobacteriaceae</taxon>
        <taxon>Aureicoccus</taxon>
    </lineage>
</organism>
<protein>
    <submittedName>
        <fullName evidence="2">Uncharacterized protein</fullName>
    </submittedName>
</protein>
<dbReference type="RefSeq" id="WP_105001808.1">
    <property type="nucleotide sequence ID" value="NZ_MQVX01000001.1"/>
</dbReference>
<feature type="signal peptide" evidence="1">
    <location>
        <begin position="1"/>
        <end position="21"/>
    </location>
</feature>
<comment type="caution">
    <text evidence="2">The sequence shown here is derived from an EMBL/GenBank/DDBJ whole genome shotgun (WGS) entry which is preliminary data.</text>
</comment>
<keyword evidence="1" id="KW-0732">Signal</keyword>
<dbReference type="Proteomes" id="UP000239366">
    <property type="component" value="Unassembled WGS sequence"/>
</dbReference>
<dbReference type="OrthoDB" id="6400617at2"/>
<gene>
    <name evidence="2" type="ORF">BST99_10725</name>
</gene>
<accession>A0A2S7T9E8</accession>
<dbReference type="EMBL" id="MQVX01000001">
    <property type="protein sequence ID" value="PQJ16137.1"/>
    <property type="molecule type" value="Genomic_DNA"/>
</dbReference>
<sequence length="300" mass="34602">MKKTALFLFATAFLLNSNLSAQNRDSILQQARAQYKQTTSDIFSPFKSVEVVPTFQLGYLMEKQQYDQFVNTYFENQSEGVEFDEEKQVLSDNIPDKDARVPTRKFRFFELPIILQSGDRVKLEFGRSADMVSANQEVSSKLVQALREVLEEANAALLRDSIPPIRRLYISASTNGKHSPTSNHSRKEAIDISEVNGQRMIYNHFSSQQREKLKELLASLDYRSQLRDSDYIRVEGQPYALDEIFLSDRIQYLQAAMLNHPYTRENFGPFLKTKYAKETGKLNPNHPVGGHQDHIHWSVR</sequence>
<reference evidence="3" key="1">
    <citation type="submission" date="2016-11" db="EMBL/GenBank/DDBJ databases">
        <title>Trade-off between light-utilization and light-protection in marine flavobacteria.</title>
        <authorList>
            <person name="Kumagai Y."/>
            <person name="Yoshizawa S."/>
            <person name="Kogure K."/>
        </authorList>
    </citation>
    <scope>NUCLEOTIDE SEQUENCE [LARGE SCALE GENOMIC DNA]</scope>
    <source>
        <strain evidence="3">SG-18</strain>
    </source>
</reference>
<evidence type="ECO:0000313" key="2">
    <source>
        <dbReference type="EMBL" id="PQJ16137.1"/>
    </source>
</evidence>